<gene>
    <name evidence="2" type="ORF">RBH19_10025</name>
</gene>
<keyword evidence="1 2" id="KW-0378">Hydrolase</keyword>
<dbReference type="SUPFAM" id="SSF56784">
    <property type="entry name" value="HAD-like"/>
    <property type="match status" value="1"/>
</dbReference>
<dbReference type="Gene3D" id="3.40.50.1000">
    <property type="entry name" value="HAD superfamily/HAD-like"/>
    <property type="match status" value="1"/>
</dbReference>
<dbReference type="EMBL" id="JAVDDT010000006">
    <property type="protein sequence ID" value="MDQ2070215.1"/>
    <property type="molecule type" value="Genomic_DNA"/>
</dbReference>
<keyword evidence="3" id="KW-1185">Reference proteome</keyword>
<sequence>MSLIRAITFDLDDTLWPVAPVIDSADMAVHRWFRENAPAVARRFHVDDLRRLRVDTGLAHPELAHDLSRLRRLSLQRACREAGVDEALAEPAFQAFFSHRQRVTLFPGARSTLESLSSRYPLAALSNGNADISRTGLDGVFRFSLSAIEVGAAKPDPRMFEEAARRLELRPAEIMHVGDDPLRDVAGALEAGCRAVLLDRSGRYARFVEAPVIRSIEELLDQQALME</sequence>
<evidence type="ECO:0000313" key="3">
    <source>
        <dbReference type="Proteomes" id="UP001239019"/>
    </source>
</evidence>
<dbReference type="NCBIfam" id="TIGR01549">
    <property type="entry name" value="HAD-SF-IA-v1"/>
    <property type="match status" value="1"/>
</dbReference>
<comment type="caution">
    <text evidence="2">The sequence shown here is derived from an EMBL/GenBank/DDBJ whole genome shotgun (WGS) entry which is preliminary data.</text>
</comment>
<dbReference type="Gene3D" id="1.20.120.1600">
    <property type="match status" value="1"/>
</dbReference>
<proteinExistence type="predicted"/>
<dbReference type="InterPro" id="IPR023214">
    <property type="entry name" value="HAD_sf"/>
</dbReference>
<dbReference type="GO" id="GO:0016787">
    <property type="term" value="F:hydrolase activity"/>
    <property type="evidence" value="ECO:0007669"/>
    <property type="project" value="UniProtKB-KW"/>
</dbReference>
<dbReference type="PANTHER" id="PTHR43316">
    <property type="entry name" value="HYDROLASE, HALOACID DELAHOGENASE-RELATED"/>
    <property type="match status" value="1"/>
</dbReference>
<protein>
    <submittedName>
        <fullName evidence="2">HAD-IA family hydrolase</fullName>
    </submittedName>
</protein>
<dbReference type="Pfam" id="PF00702">
    <property type="entry name" value="Hydrolase"/>
    <property type="match status" value="1"/>
</dbReference>
<dbReference type="PANTHER" id="PTHR43316:SF3">
    <property type="entry name" value="HALOACID DEHALOGENASE, TYPE II (AFU_ORTHOLOGUE AFUA_2G07750)-RELATED"/>
    <property type="match status" value="1"/>
</dbReference>
<dbReference type="SFLD" id="SFLDS00003">
    <property type="entry name" value="Haloacid_Dehalogenase"/>
    <property type="match status" value="1"/>
</dbReference>
<dbReference type="RefSeq" id="WP_306728709.1">
    <property type="nucleotide sequence ID" value="NZ_JAVDDT010000006.1"/>
</dbReference>
<dbReference type="Proteomes" id="UP001239019">
    <property type="component" value="Unassembled WGS sequence"/>
</dbReference>
<dbReference type="PRINTS" id="PR00413">
    <property type="entry name" value="HADHALOGNASE"/>
</dbReference>
<dbReference type="InterPro" id="IPR006439">
    <property type="entry name" value="HAD-SF_hydro_IA"/>
</dbReference>
<accession>A0ABU0WB97</accession>
<dbReference type="InterPro" id="IPR036412">
    <property type="entry name" value="HAD-like_sf"/>
</dbReference>
<reference evidence="2 3" key="1">
    <citation type="submission" date="2023-08" db="EMBL/GenBank/DDBJ databases">
        <title>Whole-genome sequencing of halo(alkali)philic microorganisms from hypersaline lakes.</title>
        <authorList>
            <person name="Sorokin D.Y."/>
            <person name="Abbas B."/>
            <person name="Merkel A.Y."/>
        </authorList>
    </citation>
    <scope>NUCLEOTIDE SEQUENCE [LARGE SCALE GENOMIC DNA]</scope>
    <source>
        <strain evidence="2 3">AB-CW4</strain>
    </source>
</reference>
<evidence type="ECO:0000313" key="2">
    <source>
        <dbReference type="EMBL" id="MDQ2070215.1"/>
    </source>
</evidence>
<dbReference type="SFLD" id="SFLDG01129">
    <property type="entry name" value="C1.5:_HAD__Beta-PGM__Phosphata"/>
    <property type="match status" value="1"/>
</dbReference>
<organism evidence="2 3">
    <name type="scientific">Natronospira bacteriovora</name>
    <dbReference type="NCBI Taxonomy" id="3069753"/>
    <lineage>
        <taxon>Bacteria</taxon>
        <taxon>Pseudomonadati</taxon>
        <taxon>Pseudomonadota</taxon>
        <taxon>Gammaproteobacteria</taxon>
        <taxon>Natronospirales</taxon>
        <taxon>Natronospiraceae</taxon>
        <taxon>Natronospira</taxon>
    </lineage>
</organism>
<dbReference type="InterPro" id="IPR051540">
    <property type="entry name" value="S-2-haloacid_dehalogenase"/>
</dbReference>
<evidence type="ECO:0000256" key="1">
    <source>
        <dbReference type="ARBA" id="ARBA00022801"/>
    </source>
</evidence>
<name>A0ABU0WB97_9GAMM</name>
<dbReference type="NCBIfam" id="TIGR01509">
    <property type="entry name" value="HAD-SF-IA-v3"/>
    <property type="match status" value="1"/>
</dbReference>